<protein>
    <submittedName>
        <fullName evidence="2">SFRICE011747.2</fullName>
    </submittedName>
</protein>
<reference evidence="2" key="1">
    <citation type="submission" date="2016-07" db="EMBL/GenBank/DDBJ databases">
        <authorList>
            <person name="Bretaudeau A."/>
        </authorList>
    </citation>
    <scope>NUCLEOTIDE SEQUENCE</scope>
    <source>
        <strain evidence="2">Rice</strain>
        <tissue evidence="2">Whole body</tissue>
    </source>
</reference>
<keyword evidence="1" id="KW-0472">Membrane</keyword>
<feature type="transmembrane region" description="Helical" evidence="1">
    <location>
        <begin position="101"/>
        <end position="117"/>
    </location>
</feature>
<dbReference type="EMBL" id="ODYU01005551">
    <property type="protein sequence ID" value="SOQ46506.1"/>
    <property type="molecule type" value="Genomic_DNA"/>
</dbReference>
<sequence length="379" mass="44627">MKTSINNKNKHQVNVNTNNFVDKDVQRILEFLNILQSATYCPKYSIKNNYIYPNTYTSIIFSLIGMFLLSILLISRSYYLISGHFVLSMTSFITKGLYFDSIYYPFGFFINFLNGIIQSRNNINFVLTLQKVHRFLNTSPKHFIIWNWLSVASIVGLFIVIQYMLFITAGFNLFLINVVCALYVFDINLIYAFRTIRLLEIKLELWKCKILAGFEDVHRESECKKMFEAYADILQCYHVHKVCFQPYIMFYIFEVFIHILIYVQFSIDILKVGINSSHEIFINILVPLWISTICWMMKDIITLTLLNYQYEQFYIAMQSIQDACFVVLKRVCKNVRRLHRASFTKVRVCGAVRLDACLQLALMQLLTSYTFVLLQFAFL</sequence>
<proteinExistence type="predicted"/>
<feature type="transmembrane region" description="Helical" evidence="1">
    <location>
        <begin position="280"/>
        <end position="297"/>
    </location>
</feature>
<evidence type="ECO:0000313" key="2">
    <source>
        <dbReference type="EMBL" id="SOQ46506.1"/>
    </source>
</evidence>
<evidence type="ECO:0000256" key="1">
    <source>
        <dbReference type="SAM" id="Phobius"/>
    </source>
</evidence>
<feature type="transmembrane region" description="Helical" evidence="1">
    <location>
        <begin position="357"/>
        <end position="378"/>
    </location>
</feature>
<feature type="transmembrane region" description="Helical" evidence="1">
    <location>
        <begin position="59"/>
        <end position="81"/>
    </location>
</feature>
<feature type="transmembrane region" description="Helical" evidence="1">
    <location>
        <begin position="143"/>
        <end position="165"/>
    </location>
</feature>
<name>A0A2H1W0P7_SPOFR</name>
<feature type="transmembrane region" description="Helical" evidence="1">
    <location>
        <begin position="171"/>
        <end position="193"/>
    </location>
</feature>
<keyword evidence="1" id="KW-0812">Transmembrane</keyword>
<feature type="transmembrane region" description="Helical" evidence="1">
    <location>
        <begin position="247"/>
        <end position="265"/>
    </location>
</feature>
<dbReference type="AlphaFoldDB" id="A0A2H1W0P7"/>
<keyword evidence="1" id="KW-1133">Transmembrane helix</keyword>
<gene>
    <name evidence="2" type="primary">SFRICE011747.2</name>
    <name evidence="2" type="ORF">SFRICE_011747.2</name>
</gene>
<accession>A0A2H1W0P7</accession>
<organism evidence="2">
    <name type="scientific">Spodoptera frugiperda</name>
    <name type="common">Fall armyworm</name>
    <dbReference type="NCBI Taxonomy" id="7108"/>
    <lineage>
        <taxon>Eukaryota</taxon>
        <taxon>Metazoa</taxon>
        <taxon>Ecdysozoa</taxon>
        <taxon>Arthropoda</taxon>
        <taxon>Hexapoda</taxon>
        <taxon>Insecta</taxon>
        <taxon>Pterygota</taxon>
        <taxon>Neoptera</taxon>
        <taxon>Endopterygota</taxon>
        <taxon>Lepidoptera</taxon>
        <taxon>Glossata</taxon>
        <taxon>Ditrysia</taxon>
        <taxon>Noctuoidea</taxon>
        <taxon>Noctuidae</taxon>
        <taxon>Amphipyrinae</taxon>
        <taxon>Spodoptera</taxon>
    </lineage>
</organism>